<reference evidence="6" key="1">
    <citation type="submission" date="2023-07" db="EMBL/GenBank/DDBJ databases">
        <title>30 novel species of actinomycetes from the DSMZ collection.</title>
        <authorList>
            <person name="Nouioui I."/>
        </authorList>
    </citation>
    <scope>NUCLEOTIDE SEQUENCE [LARGE SCALE GENOMIC DNA]</scope>
    <source>
        <strain evidence="6">DSM 41981</strain>
    </source>
</reference>
<dbReference type="CDD" id="cd08956">
    <property type="entry name" value="KR_3_FAS_SDR_x"/>
    <property type="match status" value="1"/>
</dbReference>
<evidence type="ECO:0000256" key="1">
    <source>
        <dbReference type="ARBA" id="ARBA00022679"/>
    </source>
</evidence>
<sequence length="361" mass="36195">GRFVELGKADVRDPAEVAAAHDGVMYRAFDLVEAGPERLGAILREVVGLFEAGVLELLPRRVWDVRRAGEAFGVMSRAQHVGKLVLSLPADTSSASPASVPPDAVPPVPVPPDAVSPVPVPPDAVSPASVPSASVPGESVVPSPGGSSGWVLVSGASGVLGGVVARHLVGVRGVRRLVLLSRSGGVAEGLVEELSAVGASVRVVACDVADRGALGCVVEGLPGGVSGVVHAAGVLDDVMVEGLSGERLRGVLAAKVAGAWNLHEVAGPGVGLFVLFSSAAGVLGAAGQANYAAGNAFLDALAAFRRARGLSGVSVAWGLWAERSGMTGGLGESDLARMGRMGVGPMTSAEGLDLFDRAVES</sequence>
<organism evidence="5 6">
    <name type="scientific">Streptomyces doudnae</name>
    <dbReference type="NCBI Taxonomy" id="3075536"/>
    <lineage>
        <taxon>Bacteria</taxon>
        <taxon>Bacillati</taxon>
        <taxon>Actinomycetota</taxon>
        <taxon>Actinomycetes</taxon>
        <taxon>Kitasatosporales</taxon>
        <taxon>Streptomycetaceae</taxon>
        <taxon>Streptomyces</taxon>
    </lineage>
</organism>
<name>A0ABD5F3K8_9ACTN</name>
<dbReference type="SUPFAM" id="SSF51735">
    <property type="entry name" value="NAD(P)-binding Rossmann-fold domains"/>
    <property type="match status" value="1"/>
</dbReference>
<dbReference type="GO" id="GO:0016740">
    <property type="term" value="F:transferase activity"/>
    <property type="evidence" value="ECO:0007669"/>
    <property type="project" value="UniProtKB-KW"/>
</dbReference>
<dbReference type="SMART" id="SM00822">
    <property type="entry name" value="PKS_KR"/>
    <property type="match status" value="1"/>
</dbReference>
<feature type="non-terminal residue" evidence="5">
    <location>
        <position position="361"/>
    </location>
</feature>
<feature type="region of interest" description="Disordered" evidence="3">
    <location>
        <begin position="95"/>
        <end position="141"/>
    </location>
</feature>
<dbReference type="Gene3D" id="3.40.50.720">
    <property type="entry name" value="NAD(P)-binding Rossmann-like Domain"/>
    <property type="match status" value="1"/>
</dbReference>
<accession>A0ABD5F3K8</accession>
<evidence type="ECO:0000259" key="4">
    <source>
        <dbReference type="SMART" id="SM00822"/>
    </source>
</evidence>
<gene>
    <name evidence="5" type="ORF">RM877_38845</name>
</gene>
<proteinExistence type="predicted"/>
<evidence type="ECO:0000313" key="6">
    <source>
        <dbReference type="Proteomes" id="UP001183535"/>
    </source>
</evidence>
<dbReference type="InterPro" id="IPR050091">
    <property type="entry name" value="PKS_NRPS_Biosynth_Enz"/>
</dbReference>
<dbReference type="AlphaFoldDB" id="A0ABD5F3K8"/>
<dbReference type="Pfam" id="PF13602">
    <property type="entry name" value="ADH_zinc_N_2"/>
    <property type="match status" value="1"/>
</dbReference>
<feature type="compositionally biased region" description="Pro residues" evidence="3">
    <location>
        <begin position="99"/>
        <end position="124"/>
    </location>
</feature>
<dbReference type="PANTHER" id="PTHR43775:SF51">
    <property type="entry name" value="INACTIVE PHENOLPHTHIOCEROL SYNTHESIS POLYKETIDE SYNTHASE TYPE I PKS1-RELATED"/>
    <property type="match status" value="1"/>
</dbReference>
<dbReference type="InterPro" id="IPR036291">
    <property type="entry name" value="NAD(P)-bd_dom_sf"/>
</dbReference>
<protein>
    <submittedName>
        <fullName evidence="5">SDR family NAD(P)-dependent oxidoreductase</fullName>
    </submittedName>
</protein>
<feature type="non-terminal residue" evidence="5">
    <location>
        <position position="1"/>
    </location>
</feature>
<dbReference type="Pfam" id="PF08659">
    <property type="entry name" value="KR"/>
    <property type="match status" value="1"/>
</dbReference>
<evidence type="ECO:0000256" key="3">
    <source>
        <dbReference type="SAM" id="MobiDB-lite"/>
    </source>
</evidence>
<evidence type="ECO:0000256" key="2">
    <source>
        <dbReference type="ARBA" id="ARBA00023268"/>
    </source>
</evidence>
<feature type="compositionally biased region" description="Low complexity" evidence="3">
    <location>
        <begin position="125"/>
        <end position="141"/>
    </location>
</feature>
<dbReference type="InterPro" id="IPR057326">
    <property type="entry name" value="KR_dom"/>
</dbReference>
<dbReference type="EMBL" id="JAVRES010000066">
    <property type="protein sequence ID" value="MDT0440604.1"/>
    <property type="molecule type" value="Genomic_DNA"/>
</dbReference>
<dbReference type="PANTHER" id="PTHR43775">
    <property type="entry name" value="FATTY ACID SYNTHASE"/>
    <property type="match status" value="1"/>
</dbReference>
<dbReference type="InterPro" id="IPR013968">
    <property type="entry name" value="PKS_KR"/>
</dbReference>
<keyword evidence="2" id="KW-0511">Multifunctional enzyme</keyword>
<dbReference type="RefSeq" id="WP_311638922.1">
    <property type="nucleotide sequence ID" value="NZ_JAVRES010000066.1"/>
</dbReference>
<dbReference type="Proteomes" id="UP001183535">
    <property type="component" value="Unassembled WGS sequence"/>
</dbReference>
<feature type="domain" description="Ketoreductase" evidence="4">
    <location>
        <begin position="149"/>
        <end position="323"/>
    </location>
</feature>
<keyword evidence="6" id="KW-1185">Reference proteome</keyword>
<evidence type="ECO:0000313" key="5">
    <source>
        <dbReference type="EMBL" id="MDT0440604.1"/>
    </source>
</evidence>
<comment type="caution">
    <text evidence="5">The sequence shown here is derived from an EMBL/GenBank/DDBJ whole genome shotgun (WGS) entry which is preliminary data.</text>
</comment>
<keyword evidence="1" id="KW-0808">Transferase</keyword>
<dbReference type="Gene3D" id="3.90.180.10">
    <property type="entry name" value="Medium-chain alcohol dehydrogenases, catalytic domain"/>
    <property type="match status" value="1"/>
</dbReference>